<feature type="compositionally biased region" description="Basic and acidic residues" evidence="1">
    <location>
        <begin position="1"/>
        <end position="16"/>
    </location>
</feature>
<evidence type="ECO:0000313" key="3">
    <source>
        <dbReference type="Proteomes" id="UP000299102"/>
    </source>
</evidence>
<gene>
    <name evidence="2" type="ORF">EVAR_59620_1</name>
</gene>
<evidence type="ECO:0000256" key="1">
    <source>
        <dbReference type="SAM" id="MobiDB-lite"/>
    </source>
</evidence>
<protein>
    <submittedName>
        <fullName evidence="2">Uncharacterized protein</fullName>
    </submittedName>
</protein>
<name>A0A4C1ZCQ4_EUMVA</name>
<feature type="region of interest" description="Disordered" evidence="1">
    <location>
        <begin position="95"/>
        <end position="122"/>
    </location>
</feature>
<feature type="region of interest" description="Disordered" evidence="1">
    <location>
        <begin position="1"/>
        <end position="83"/>
    </location>
</feature>
<feature type="compositionally biased region" description="Basic and acidic residues" evidence="1">
    <location>
        <begin position="27"/>
        <end position="42"/>
    </location>
</feature>
<dbReference type="Proteomes" id="UP000299102">
    <property type="component" value="Unassembled WGS sequence"/>
</dbReference>
<dbReference type="EMBL" id="BGZK01001706">
    <property type="protein sequence ID" value="GBP84933.1"/>
    <property type="molecule type" value="Genomic_DNA"/>
</dbReference>
<evidence type="ECO:0000313" key="2">
    <source>
        <dbReference type="EMBL" id="GBP84933.1"/>
    </source>
</evidence>
<feature type="compositionally biased region" description="Basic residues" evidence="1">
    <location>
        <begin position="60"/>
        <end position="69"/>
    </location>
</feature>
<sequence length="122" mass="14167">MRQENRRQDDSLEKRISRSVMIENPDSEPRTDPRSEECRLRVDLQSQLRSRPRVETKCGGARRRRRRRPPTASRLKGPRKQKRFAYKLLKRGLANLMSPTSTSGVAPPLARTKKRDSLSRSA</sequence>
<proteinExistence type="predicted"/>
<comment type="caution">
    <text evidence="2">The sequence shown here is derived from an EMBL/GenBank/DDBJ whole genome shotgun (WGS) entry which is preliminary data.</text>
</comment>
<reference evidence="2 3" key="1">
    <citation type="journal article" date="2019" name="Commun. Biol.">
        <title>The bagworm genome reveals a unique fibroin gene that provides high tensile strength.</title>
        <authorList>
            <person name="Kono N."/>
            <person name="Nakamura H."/>
            <person name="Ohtoshi R."/>
            <person name="Tomita M."/>
            <person name="Numata K."/>
            <person name="Arakawa K."/>
        </authorList>
    </citation>
    <scope>NUCLEOTIDE SEQUENCE [LARGE SCALE GENOMIC DNA]</scope>
</reference>
<organism evidence="2 3">
    <name type="scientific">Eumeta variegata</name>
    <name type="common">Bagworm moth</name>
    <name type="synonym">Eumeta japonica</name>
    <dbReference type="NCBI Taxonomy" id="151549"/>
    <lineage>
        <taxon>Eukaryota</taxon>
        <taxon>Metazoa</taxon>
        <taxon>Ecdysozoa</taxon>
        <taxon>Arthropoda</taxon>
        <taxon>Hexapoda</taxon>
        <taxon>Insecta</taxon>
        <taxon>Pterygota</taxon>
        <taxon>Neoptera</taxon>
        <taxon>Endopterygota</taxon>
        <taxon>Lepidoptera</taxon>
        <taxon>Glossata</taxon>
        <taxon>Ditrysia</taxon>
        <taxon>Tineoidea</taxon>
        <taxon>Psychidae</taxon>
        <taxon>Oiketicinae</taxon>
        <taxon>Eumeta</taxon>
    </lineage>
</organism>
<dbReference type="AlphaFoldDB" id="A0A4C1ZCQ4"/>
<keyword evidence="3" id="KW-1185">Reference proteome</keyword>
<accession>A0A4C1ZCQ4</accession>